<dbReference type="InterPro" id="IPR004358">
    <property type="entry name" value="Sig_transdc_His_kin-like_C"/>
</dbReference>
<evidence type="ECO:0000256" key="8">
    <source>
        <dbReference type="SAM" id="Phobius"/>
    </source>
</evidence>
<dbReference type="Pfam" id="PF02518">
    <property type="entry name" value="HATPase_c"/>
    <property type="match status" value="1"/>
</dbReference>
<evidence type="ECO:0000256" key="7">
    <source>
        <dbReference type="ARBA" id="ARBA00023136"/>
    </source>
</evidence>
<dbReference type="SMART" id="SM00091">
    <property type="entry name" value="PAS"/>
    <property type="match status" value="1"/>
</dbReference>
<keyword evidence="5" id="KW-0418">Kinase</keyword>
<keyword evidence="6" id="KW-0902">Two-component regulatory system</keyword>
<feature type="transmembrane region" description="Helical" evidence="8">
    <location>
        <begin position="12"/>
        <end position="35"/>
    </location>
</feature>
<protein>
    <recommendedName>
        <fullName evidence="2">histidine kinase</fullName>
        <ecNumber evidence="2">2.7.13.3</ecNumber>
    </recommendedName>
</protein>
<sequence length="546" mass="60876">MKPDNRKSSVSYGNLLFIFAFSLVISILVTIFIGISETAKNIDIQKKQALAFASSLGIVLEKRQDASAPLNFFSGAYFKYKILSDKESGIPSDLPYAWYDRGLIKVASNIYNSSQVLLLELPLINPFPYSAILIPLMLNSLISFLFIFYLLIRQKTFVEEISKRIKAPHPPLLSTGSGFFSPFIRIIAPLEQAALERIIKTDSKLDRTRAKLEVYELITEHMEEGIILADEKLRVSYANPAALKMCGIKESATGKPVGMLIKNNSLIEKILRCYENKKGARYEYCPDGERYQEISISPISLNREENSAIIVIRDISSIKKLQKIRKDFVSNVSHELKTPISSIIGYTETLAEIISPEDSTARRFAETIHNNAVRLGNIVEDLLMLSRIEQNNTEIKKAPHSLSELIQKAIDTINNAAEEKGITISTVEKPDITIMANPGLMIQALGNILDNAVRYCPAGTTVTIDWQEEADISRIIIRDNGPGIPQKDLSRIFERFYRVESSRNRNTGGTGLGLAIVKHIVESHGGGIEAESPPTGGTQFVIRLKK</sequence>
<keyword evidence="8" id="KW-1133">Transmembrane helix</keyword>
<organism evidence="10 11">
    <name type="scientific">Rarispira pelagica</name>
    <dbReference type="NCBI Taxonomy" id="3141764"/>
    <lineage>
        <taxon>Bacteria</taxon>
        <taxon>Pseudomonadati</taxon>
        <taxon>Spirochaetota</taxon>
        <taxon>Spirochaetia</taxon>
        <taxon>Winmispirales</taxon>
        <taxon>Winmispiraceae</taxon>
        <taxon>Rarispira</taxon>
    </lineage>
</organism>
<evidence type="ECO:0000256" key="2">
    <source>
        <dbReference type="ARBA" id="ARBA00012438"/>
    </source>
</evidence>
<evidence type="ECO:0000256" key="6">
    <source>
        <dbReference type="ARBA" id="ARBA00023012"/>
    </source>
</evidence>
<evidence type="ECO:0000256" key="3">
    <source>
        <dbReference type="ARBA" id="ARBA00022553"/>
    </source>
</evidence>
<keyword evidence="10" id="KW-0067">ATP-binding</keyword>
<dbReference type="Pfam" id="PF00512">
    <property type="entry name" value="HisKA"/>
    <property type="match status" value="1"/>
</dbReference>
<evidence type="ECO:0000313" key="10">
    <source>
        <dbReference type="EMBL" id="MEM5948264.1"/>
    </source>
</evidence>
<name>A0ABU9UC65_9SPIR</name>
<proteinExistence type="predicted"/>
<feature type="transmembrane region" description="Helical" evidence="8">
    <location>
        <begin position="127"/>
        <end position="152"/>
    </location>
</feature>
<keyword evidence="8" id="KW-0812">Transmembrane</keyword>
<dbReference type="PANTHER" id="PTHR45453">
    <property type="entry name" value="PHOSPHATE REGULON SENSOR PROTEIN PHOR"/>
    <property type="match status" value="1"/>
</dbReference>
<dbReference type="SUPFAM" id="SSF55874">
    <property type="entry name" value="ATPase domain of HSP90 chaperone/DNA topoisomerase II/histidine kinase"/>
    <property type="match status" value="1"/>
</dbReference>
<dbReference type="InterPro" id="IPR050351">
    <property type="entry name" value="BphY/WalK/GraS-like"/>
</dbReference>
<dbReference type="InterPro" id="IPR036890">
    <property type="entry name" value="HATPase_C_sf"/>
</dbReference>
<dbReference type="SMART" id="SM00387">
    <property type="entry name" value="HATPase_c"/>
    <property type="match status" value="1"/>
</dbReference>
<gene>
    <name evidence="10" type="ORF">WKV44_06885</name>
</gene>
<dbReference type="CDD" id="cd00130">
    <property type="entry name" value="PAS"/>
    <property type="match status" value="1"/>
</dbReference>
<dbReference type="Gene3D" id="3.30.565.10">
    <property type="entry name" value="Histidine kinase-like ATPase, C-terminal domain"/>
    <property type="match status" value="1"/>
</dbReference>
<dbReference type="PROSITE" id="PS50109">
    <property type="entry name" value="HIS_KIN"/>
    <property type="match status" value="1"/>
</dbReference>
<dbReference type="Gene3D" id="1.10.287.130">
    <property type="match status" value="1"/>
</dbReference>
<dbReference type="RefSeq" id="WP_420069717.1">
    <property type="nucleotide sequence ID" value="NZ_JBCHKQ010000003.1"/>
</dbReference>
<evidence type="ECO:0000256" key="1">
    <source>
        <dbReference type="ARBA" id="ARBA00000085"/>
    </source>
</evidence>
<dbReference type="InterPro" id="IPR003594">
    <property type="entry name" value="HATPase_dom"/>
</dbReference>
<evidence type="ECO:0000313" key="11">
    <source>
        <dbReference type="Proteomes" id="UP001466331"/>
    </source>
</evidence>
<dbReference type="NCBIfam" id="TIGR00229">
    <property type="entry name" value="sensory_box"/>
    <property type="match status" value="1"/>
</dbReference>
<dbReference type="Proteomes" id="UP001466331">
    <property type="component" value="Unassembled WGS sequence"/>
</dbReference>
<accession>A0ABU9UC65</accession>
<dbReference type="InterPro" id="IPR003661">
    <property type="entry name" value="HisK_dim/P_dom"/>
</dbReference>
<evidence type="ECO:0000256" key="5">
    <source>
        <dbReference type="ARBA" id="ARBA00022777"/>
    </source>
</evidence>
<dbReference type="CDD" id="cd00082">
    <property type="entry name" value="HisKA"/>
    <property type="match status" value="1"/>
</dbReference>
<dbReference type="InterPro" id="IPR035965">
    <property type="entry name" value="PAS-like_dom_sf"/>
</dbReference>
<dbReference type="SMART" id="SM00388">
    <property type="entry name" value="HisKA"/>
    <property type="match status" value="1"/>
</dbReference>
<keyword evidence="3" id="KW-0597">Phosphoprotein</keyword>
<reference evidence="10 11" key="1">
    <citation type="submission" date="2024-03" db="EMBL/GenBank/DDBJ databases">
        <title>Ignisphaera cupida sp. nov., a hyperthermophilic hydrolytic archaeon from a hot spring of Kamchatka, and proposal of Ignisphaeraceae fam. nov.</title>
        <authorList>
            <person name="Podosokorskaya O.A."/>
            <person name="Elcheninov A.G."/>
            <person name="Maltseva A.I."/>
            <person name="Zayulina K.S."/>
            <person name="Novikov A."/>
            <person name="Merkel A.Y."/>
        </authorList>
    </citation>
    <scope>NUCLEOTIDE SEQUENCE [LARGE SCALE GENOMIC DNA]</scope>
    <source>
        <strain evidence="10 11">38H-sp</strain>
    </source>
</reference>
<comment type="caution">
    <text evidence="10">The sequence shown here is derived from an EMBL/GenBank/DDBJ whole genome shotgun (WGS) entry which is preliminary data.</text>
</comment>
<dbReference type="InterPro" id="IPR036097">
    <property type="entry name" value="HisK_dim/P_sf"/>
</dbReference>
<dbReference type="SUPFAM" id="SSF47384">
    <property type="entry name" value="Homodimeric domain of signal transducing histidine kinase"/>
    <property type="match status" value="1"/>
</dbReference>
<comment type="catalytic activity">
    <reaction evidence="1">
        <text>ATP + protein L-histidine = ADP + protein N-phospho-L-histidine.</text>
        <dbReference type="EC" id="2.7.13.3"/>
    </reaction>
</comment>
<keyword evidence="10" id="KW-0547">Nucleotide-binding</keyword>
<dbReference type="Pfam" id="PF13426">
    <property type="entry name" value="PAS_9"/>
    <property type="match status" value="1"/>
</dbReference>
<evidence type="ECO:0000259" key="9">
    <source>
        <dbReference type="PROSITE" id="PS50109"/>
    </source>
</evidence>
<dbReference type="SUPFAM" id="SSF55785">
    <property type="entry name" value="PYP-like sensor domain (PAS domain)"/>
    <property type="match status" value="1"/>
</dbReference>
<dbReference type="EMBL" id="JBCHKQ010000003">
    <property type="protein sequence ID" value="MEM5948264.1"/>
    <property type="molecule type" value="Genomic_DNA"/>
</dbReference>
<keyword evidence="4" id="KW-0808">Transferase</keyword>
<dbReference type="CDD" id="cd00075">
    <property type="entry name" value="HATPase"/>
    <property type="match status" value="1"/>
</dbReference>
<evidence type="ECO:0000256" key="4">
    <source>
        <dbReference type="ARBA" id="ARBA00022679"/>
    </source>
</evidence>
<dbReference type="InterPro" id="IPR000014">
    <property type="entry name" value="PAS"/>
</dbReference>
<dbReference type="InterPro" id="IPR005467">
    <property type="entry name" value="His_kinase_dom"/>
</dbReference>
<feature type="domain" description="Histidine kinase" evidence="9">
    <location>
        <begin position="331"/>
        <end position="546"/>
    </location>
</feature>
<dbReference type="PRINTS" id="PR00344">
    <property type="entry name" value="BCTRLSENSOR"/>
</dbReference>
<dbReference type="Gene3D" id="3.30.450.20">
    <property type="entry name" value="PAS domain"/>
    <property type="match status" value="1"/>
</dbReference>
<dbReference type="EC" id="2.7.13.3" evidence="2"/>
<dbReference type="PANTHER" id="PTHR45453:SF1">
    <property type="entry name" value="PHOSPHATE REGULON SENSOR PROTEIN PHOR"/>
    <property type="match status" value="1"/>
</dbReference>
<keyword evidence="11" id="KW-1185">Reference proteome</keyword>
<keyword evidence="7 8" id="KW-0472">Membrane</keyword>
<dbReference type="GO" id="GO:0005524">
    <property type="term" value="F:ATP binding"/>
    <property type="evidence" value="ECO:0007669"/>
    <property type="project" value="UniProtKB-KW"/>
</dbReference>